<dbReference type="Pfam" id="PF14020">
    <property type="entry name" value="DUF4236"/>
    <property type="match status" value="1"/>
</dbReference>
<dbReference type="InterPro" id="IPR025330">
    <property type="entry name" value="DUF4236"/>
</dbReference>
<name>A0ABQ1JR13_9FLAO</name>
<reference evidence="4" key="1">
    <citation type="journal article" date="2019" name="Int. J. Syst. Evol. Microbiol.">
        <title>The Global Catalogue of Microorganisms (GCM) 10K type strain sequencing project: providing services to taxonomists for standard genome sequencing and annotation.</title>
        <authorList>
            <consortium name="The Broad Institute Genomics Platform"/>
            <consortium name="The Broad Institute Genome Sequencing Center for Infectious Disease"/>
            <person name="Wu L."/>
            <person name="Ma J."/>
        </authorList>
    </citation>
    <scope>NUCLEOTIDE SEQUENCE [LARGE SCALE GENOMIC DNA]</scope>
    <source>
        <strain evidence="4">CGMCC 1.15461</strain>
    </source>
</reference>
<evidence type="ECO:0000313" key="3">
    <source>
        <dbReference type="EMBL" id="GGB73253.1"/>
    </source>
</evidence>
<keyword evidence="4" id="KW-1185">Reference proteome</keyword>
<evidence type="ECO:0000313" key="4">
    <source>
        <dbReference type="Proteomes" id="UP000615760"/>
    </source>
</evidence>
<gene>
    <name evidence="3" type="ORF">GCM10007424_11440</name>
</gene>
<evidence type="ECO:0000256" key="1">
    <source>
        <dbReference type="SAM" id="Phobius"/>
    </source>
</evidence>
<comment type="caution">
    <text evidence="3">The sequence shown here is derived from an EMBL/GenBank/DDBJ whole genome shotgun (WGS) entry which is preliminary data.</text>
</comment>
<organism evidence="3 4">
    <name type="scientific">Flavobacterium suaedae</name>
    <dbReference type="NCBI Taxonomy" id="1767027"/>
    <lineage>
        <taxon>Bacteria</taxon>
        <taxon>Pseudomonadati</taxon>
        <taxon>Bacteroidota</taxon>
        <taxon>Flavobacteriia</taxon>
        <taxon>Flavobacteriales</taxon>
        <taxon>Flavobacteriaceae</taxon>
        <taxon>Flavobacterium</taxon>
    </lineage>
</organism>
<evidence type="ECO:0000259" key="2">
    <source>
        <dbReference type="Pfam" id="PF14020"/>
    </source>
</evidence>
<keyword evidence="1" id="KW-0812">Transmembrane</keyword>
<proteinExistence type="predicted"/>
<protein>
    <recommendedName>
        <fullName evidence="2">DUF4236 domain-containing protein</fullName>
    </recommendedName>
</protein>
<keyword evidence="1" id="KW-1133">Transmembrane helix</keyword>
<dbReference type="Proteomes" id="UP000615760">
    <property type="component" value="Unassembled WGS sequence"/>
</dbReference>
<feature type="domain" description="DUF4236" evidence="2">
    <location>
        <begin position="3"/>
        <end position="52"/>
    </location>
</feature>
<feature type="transmembrane region" description="Helical" evidence="1">
    <location>
        <begin position="62"/>
        <end position="83"/>
    </location>
</feature>
<dbReference type="EMBL" id="BMJE01000003">
    <property type="protein sequence ID" value="GGB73253.1"/>
    <property type="molecule type" value="Genomic_DNA"/>
</dbReference>
<dbReference type="RefSeq" id="WP_188620303.1">
    <property type="nucleotide sequence ID" value="NZ_BMJE01000003.1"/>
</dbReference>
<keyword evidence="1" id="KW-0472">Membrane</keyword>
<sequence length="85" mass="9416">MGLRFQKRIKIGKGLGINISKSGISPSYRTKRGTISSKGYSIRSGIPGLTYRKNFSKSSRKSGCLLLFMFFLATSILLLILTIQL</sequence>
<accession>A0ABQ1JR13</accession>